<dbReference type="EMBL" id="FQTY01000001">
    <property type="protein sequence ID" value="SHE27873.1"/>
    <property type="molecule type" value="Genomic_DNA"/>
</dbReference>
<feature type="domain" description="DUF2344" evidence="1">
    <location>
        <begin position="3"/>
        <end position="192"/>
    </location>
</feature>
<gene>
    <name evidence="2" type="ORF">SAMN02745784_00104</name>
</gene>
<accession>A0A1M4S6P2</accession>
<dbReference type="Pfam" id="PF10105">
    <property type="entry name" value="DUF2344"/>
    <property type="match status" value="1"/>
</dbReference>
<dbReference type="RefSeq" id="WP_072971613.1">
    <property type="nucleotide sequence ID" value="NZ_FQTY01000001.1"/>
</dbReference>
<keyword evidence="3" id="KW-1185">Reference proteome</keyword>
<dbReference type="InterPro" id="IPR018768">
    <property type="entry name" value="DUF2344"/>
</dbReference>
<sequence>MILRVVFNKKNYLKYIGHLDLMRLFHRSFNRAGVPIKYSEGFNPHPKFSIASPLSLGIESEEEYMDIDIEYVPVDEFIQKVNKVLPKDIQIIRGLYLEKEEAVASLIAWAFYEIDFEIEDIKEKINIESILNKWLSQDEIMITKLKKKGKKKIEKEENIKKFIGNIVFKEIIDKSIKIDALLKSGNNGNLKPMDFMETLNRDTCLNIDMDSINIKRLGLYAEKDNNIYKPL</sequence>
<reference evidence="3" key="1">
    <citation type="submission" date="2016-11" db="EMBL/GenBank/DDBJ databases">
        <authorList>
            <person name="Varghese N."/>
            <person name="Submissions S."/>
        </authorList>
    </citation>
    <scope>NUCLEOTIDE SEQUENCE [LARGE SCALE GENOMIC DNA]</scope>
    <source>
        <strain evidence="3">DSM 18095</strain>
    </source>
</reference>
<dbReference type="AlphaFoldDB" id="A0A1M4S6P2"/>
<proteinExistence type="predicted"/>
<protein>
    <submittedName>
        <fullName evidence="2">Radical SAM-linked protein</fullName>
    </submittedName>
</protein>
<dbReference type="STRING" id="1123404.SAMN02745784_00104"/>
<dbReference type="NCBIfam" id="TIGR03936">
    <property type="entry name" value="sam_1_link_chp"/>
    <property type="match status" value="1"/>
</dbReference>
<evidence type="ECO:0000259" key="1">
    <source>
        <dbReference type="Pfam" id="PF10105"/>
    </source>
</evidence>
<evidence type="ECO:0000313" key="3">
    <source>
        <dbReference type="Proteomes" id="UP000184114"/>
    </source>
</evidence>
<organism evidence="2 3">
    <name type="scientific">Tissierella praeacuta DSM 18095</name>
    <dbReference type="NCBI Taxonomy" id="1123404"/>
    <lineage>
        <taxon>Bacteria</taxon>
        <taxon>Bacillati</taxon>
        <taxon>Bacillota</taxon>
        <taxon>Tissierellia</taxon>
        <taxon>Tissierellales</taxon>
        <taxon>Tissierellaceae</taxon>
        <taxon>Tissierella</taxon>
    </lineage>
</organism>
<dbReference type="Proteomes" id="UP000184114">
    <property type="component" value="Unassembled WGS sequence"/>
</dbReference>
<dbReference type="GeneID" id="90994797"/>
<name>A0A1M4S6P2_9FIRM</name>
<evidence type="ECO:0000313" key="2">
    <source>
        <dbReference type="EMBL" id="SHE27873.1"/>
    </source>
</evidence>